<sequence>MGPECPVEETELGQWSPQRVLTLTSVAKGQEKQRAAFAYVIDSPPLRGITGQLGLCLGLMGYRREIKVITMFI</sequence>
<evidence type="ECO:0000313" key="1">
    <source>
        <dbReference type="EMBL" id="CAH2041810.1"/>
    </source>
</evidence>
<dbReference type="EMBL" id="OW152825">
    <property type="protein sequence ID" value="CAH2041810.1"/>
    <property type="molecule type" value="Genomic_DNA"/>
</dbReference>
<evidence type="ECO:0000313" key="2">
    <source>
        <dbReference type="Proteomes" id="UP000837857"/>
    </source>
</evidence>
<feature type="non-terminal residue" evidence="1">
    <location>
        <position position="73"/>
    </location>
</feature>
<proteinExistence type="predicted"/>
<organism evidence="1 2">
    <name type="scientific">Iphiclides podalirius</name>
    <name type="common">scarce swallowtail</name>
    <dbReference type="NCBI Taxonomy" id="110791"/>
    <lineage>
        <taxon>Eukaryota</taxon>
        <taxon>Metazoa</taxon>
        <taxon>Ecdysozoa</taxon>
        <taxon>Arthropoda</taxon>
        <taxon>Hexapoda</taxon>
        <taxon>Insecta</taxon>
        <taxon>Pterygota</taxon>
        <taxon>Neoptera</taxon>
        <taxon>Endopterygota</taxon>
        <taxon>Lepidoptera</taxon>
        <taxon>Glossata</taxon>
        <taxon>Ditrysia</taxon>
        <taxon>Papilionoidea</taxon>
        <taxon>Papilionidae</taxon>
        <taxon>Papilioninae</taxon>
        <taxon>Iphiclides</taxon>
    </lineage>
</organism>
<dbReference type="Proteomes" id="UP000837857">
    <property type="component" value="Chromosome 13"/>
</dbReference>
<accession>A0ABN8HZP5</accession>
<keyword evidence="2" id="KW-1185">Reference proteome</keyword>
<gene>
    <name evidence="1" type="ORF">IPOD504_LOCUS3435</name>
</gene>
<reference evidence="1" key="1">
    <citation type="submission" date="2022-03" db="EMBL/GenBank/DDBJ databases">
        <authorList>
            <person name="Martin H S."/>
        </authorList>
    </citation>
    <scope>NUCLEOTIDE SEQUENCE</scope>
</reference>
<name>A0ABN8HZP5_9NEOP</name>
<protein>
    <submittedName>
        <fullName evidence="1">Uncharacterized protein</fullName>
    </submittedName>
</protein>